<evidence type="ECO:0000313" key="2">
    <source>
        <dbReference type="Proteomes" id="UP001305647"/>
    </source>
</evidence>
<gene>
    <name evidence="1" type="ORF">N658DRAFT_518025</name>
</gene>
<comment type="caution">
    <text evidence="1">The sequence shown here is derived from an EMBL/GenBank/DDBJ whole genome shotgun (WGS) entry which is preliminary data.</text>
</comment>
<keyword evidence="2" id="KW-1185">Reference proteome</keyword>
<dbReference type="AlphaFoldDB" id="A0AAN6SYE1"/>
<evidence type="ECO:0000313" key="1">
    <source>
        <dbReference type="EMBL" id="KAK4098395.1"/>
    </source>
</evidence>
<accession>A0AAN6SYE1</accession>
<name>A0AAN6SYE1_9PEZI</name>
<organism evidence="1 2">
    <name type="scientific">Parathielavia hyrcaniae</name>
    <dbReference type="NCBI Taxonomy" id="113614"/>
    <lineage>
        <taxon>Eukaryota</taxon>
        <taxon>Fungi</taxon>
        <taxon>Dikarya</taxon>
        <taxon>Ascomycota</taxon>
        <taxon>Pezizomycotina</taxon>
        <taxon>Sordariomycetes</taxon>
        <taxon>Sordariomycetidae</taxon>
        <taxon>Sordariales</taxon>
        <taxon>Chaetomiaceae</taxon>
        <taxon>Parathielavia</taxon>
    </lineage>
</organism>
<sequence length="278" mass="31354">MTTVFDLLLLDPINPVFNEENVTTSNKEWASRYHPLRSLIIHTQVGPDGRADCELWFHTEVSNVVLAAWTQYGRANISEEVDAMYGVDYAKSTVVLAIGEMKRNLIRPDLWQSGNPSGLVSQQMLSRELRGYAYNYQCPQVYCFDGETLILLQFQAQKPDNILEANCPVDCWVLPRIGSAVPLRYALYRLLAQGFRRFQRLYAPVPAASAPVGGLKPFSRMFYNGWPVWKTGGTIVPTHSGGYEREVDAASEAVKWTHPDPANDELVWETTALWGEHA</sequence>
<reference evidence="1" key="1">
    <citation type="journal article" date="2023" name="Mol. Phylogenet. Evol.">
        <title>Genome-scale phylogeny and comparative genomics of the fungal order Sordariales.</title>
        <authorList>
            <person name="Hensen N."/>
            <person name="Bonometti L."/>
            <person name="Westerberg I."/>
            <person name="Brannstrom I.O."/>
            <person name="Guillou S."/>
            <person name="Cros-Aarteil S."/>
            <person name="Calhoun S."/>
            <person name="Haridas S."/>
            <person name="Kuo A."/>
            <person name="Mondo S."/>
            <person name="Pangilinan J."/>
            <person name="Riley R."/>
            <person name="LaButti K."/>
            <person name="Andreopoulos B."/>
            <person name="Lipzen A."/>
            <person name="Chen C."/>
            <person name="Yan M."/>
            <person name="Daum C."/>
            <person name="Ng V."/>
            <person name="Clum A."/>
            <person name="Steindorff A."/>
            <person name="Ohm R.A."/>
            <person name="Martin F."/>
            <person name="Silar P."/>
            <person name="Natvig D.O."/>
            <person name="Lalanne C."/>
            <person name="Gautier V."/>
            <person name="Ament-Velasquez S.L."/>
            <person name="Kruys A."/>
            <person name="Hutchinson M.I."/>
            <person name="Powell A.J."/>
            <person name="Barry K."/>
            <person name="Miller A.N."/>
            <person name="Grigoriev I.V."/>
            <person name="Debuchy R."/>
            <person name="Gladieux P."/>
            <person name="Hiltunen Thoren M."/>
            <person name="Johannesson H."/>
        </authorList>
    </citation>
    <scope>NUCLEOTIDE SEQUENCE</scope>
    <source>
        <strain evidence="1">CBS 757.83</strain>
    </source>
</reference>
<dbReference type="EMBL" id="MU863659">
    <property type="protein sequence ID" value="KAK4098395.1"/>
    <property type="molecule type" value="Genomic_DNA"/>
</dbReference>
<reference evidence="1" key="2">
    <citation type="submission" date="2023-05" db="EMBL/GenBank/DDBJ databases">
        <authorList>
            <consortium name="Lawrence Berkeley National Laboratory"/>
            <person name="Steindorff A."/>
            <person name="Hensen N."/>
            <person name="Bonometti L."/>
            <person name="Westerberg I."/>
            <person name="Brannstrom I.O."/>
            <person name="Guillou S."/>
            <person name="Cros-Aarteil S."/>
            <person name="Calhoun S."/>
            <person name="Haridas S."/>
            <person name="Kuo A."/>
            <person name="Mondo S."/>
            <person name="Pangilinan J."/>
            <person name="Riley R."/>
            <person name="Labutti K."/>
            <person name="Andreopoulos B."/>
            <person name="Lipzen A."/>
            <person name="Chen C."/>
            <person name="Yanf M."/>
            <person name="Daum C."/>
            <person name="Ng V."/>
            <person name="Clum A."/>
            <person name="Ohm R."/>
            <person name="Martin F."/>
            <person name="Silar P."/>
            <person name="Natvig D."/>
            <person name="Lalanne C."/>
            <person name="Gautier V."/>
            <person name="Ament-Velasquez S.L."/>
            <person name="Kruys A."/>
            <person name="Hutchinson M.I."/>
            <person name="Powell A.J."/>
            <person name="Barry K."/>
            <person name="Miller A.N."/>
            <person name="Grigoriev I.V."/>
            <person name="Debuchy R."/>
            <person name="Gladieux P."/>
            <person name="Thoren M.H."/>
            <person name="Johannesson H."/>
        </authorList>
    </citation>
    <scope>NUCLEOTIDE SEQUENCE</scope>
    <source>
        <strain evidence="1">CBS 757.83</strain>
    </source>
</reference>
<dbReference type="Proteomes" id="UP001305647">
    <property type="component" value="Unassembled WGS sequence"/>
</dbReference>
<protein>
    <submittedName>
        <fullName evidence="1">Uncharacterized protein</fullName>
    </submittedName>
</protein>
<proteinExistence type="predicted"/>